<evidence type="ECO:0000256" key="1">
    <source>
        <dbReference type="SAM" id="MobiDB-lite"/>
    </source>
</evidence>
<gene>
    <name evidence="2" type="ORF">BCR33DRAFT_95230</name>
</gene>
<sequence length="75" mass="8601">MLHTGIEPLHLWPSRCYPENQKGLFLSGRKAYPSRPEHSQPNPKANKQQPCRRACRGDRSSAVAKVVRKLSLRHK</sequence>
<name>A0A1Y2CK19_9FUNG</name>
<keyword evidence="3" id="KW-1185">Reference proteome</keyword>
<feature type="region of interest" description="Disordered" evidence="1">
    <location>
        <begin position="27"/>
        <end position="75"/>
    </location>
</feature>
<reference evidence="2 3" key="1">
    <citation type="submission" date="2016-07" db="EMBL/GenBank/DDBJ databases">
        <title>Pervasive Adenine N6-methylation of Active Genes in Fungi.</title>
        <authorList>
            <consortium name="DOE Joint Genome Institute"/>
            <person name="Mondo S.J."/>
            <person name="Dannebaum R.O."/>
            <person name="Kuo R.C."/>
            <person name="Labutti K."/>
            <person name="Haridas S."/>
            <person name="Kuo A."/>
            <person name="Salamov A."/>
            <person name="Ahrendt S.R."/>
            <person name="Lipzen A."/>
            <person name="Sullivan W."/>
            <person name="Andreopoulos W.B."/>
            <person name="Clum A."/>
            <person name="Lindquist E."/>
            <person name="Daum C."/>
            <person name="Ramamoorthy G.K."/>
            <person name="Gryganskyi A."/>
            <person name="Culley D."/>
            <person name="Magnuson J.K."/>
            <person name="James T.Y."/>
            <person name="O'Malley M.A."/>
            <person name="Stajich J.E."/>
            <person name="Spatafora J.W."/>
            <person name="Visel A."/>
            <person name="Grigoriev I.V."/>
        </authorList>
    </citation>
    <scope>NUCLEOTIDE SEQUENCE [LARGE SCALE GENOMIC DNA]</scope>
    <source>
        <strain evidence="2 3">JEL800</strain>
    </source>
</reference>
<protein>
    <submittedName>
        <fullName evidence="2">Uncharacterized protein</fullName>
    </submittedName>
</protein>
<feature type="compositionally biased region" description="Polar residues" evidence="1">
    <location>
        <begin position="39"/>
        <end position="49"/>
    </location>
</feature>
<evidence type="ECO:0000313" key="2">
    <source>
        <dbReference type="EMBL" id="ORY47361.1"/>
    </source>
</evidence>
<proteinExistence type="predicted"/>
<organism evidence="2 3">
    <name type="scientific">Rhizoclosmatium globosum</name>
    <dbReference type="NCBI Taxonomy" id="329046"/>
    <lineage>
        <taxon>Eukaryota</taxon>
        <taxon>Fungi</taxon>
        <taxon>Fungi incertae sedis</taxon>
        <taxon>Chytridiomycota</taxon>
        <taxon>Chytridiomycota incertae sedis</taxon>
        <taxon>Chytridiomycetes</taxon>
        <taxon>Chytridiales</taxon>
        <taxon>Chytriomycetaceae</taxon>
        <taxon>Rhizoclosmatium</taxon>
    </lineage>
</organism>
<dbReference type="EMBL" id="MCGO01000014">
    <property type="protein sequence ID" value="ORY47361.1"/>
    <property type="molecule type" value="Genomic_DNA"/>
</dbReference>
<comment type="caution">
    <text evidence="2">The sequence shown here is derived from an EMBL/GenBank/DDBJ whole genome shotgun (WGS) entry which is preliminary data.</text>
</comment>
<feature type="compositionally biased region" description="Basic residues" evidence="1">
    <location>
        <begin position="66"/>
        <end position="75"/>
    </location>
</feature>
<dbReference type="Proteomes" id="UP000193642">
    <property type="component" value="Unassembled WGS sequence"/>
</dbReference>
<evidence type="ECO:0000313" key="3">
    <source>
        <dbReference type="Proteomes" id="UP000193642"/>
    </source>
</evidence>
<dbReference type="AlphaFoldDB" id="A0A1Y2CK19"/>
<accession>A0A1Y2CK19</accession>